<name>A0A6P8EQX4_CLUHA</name>
<dbReference type="PANTHER" id="PTHR46013">
    <property type="entry name" value="VASCULAR CELL ADHESION MOLECULE 1"/>
    <property type="match status" value="1"/>
</dbReference>
<dbReference type="CDD" id="cd00096">
    <property type="entry name" value="Ig"/>
    <property type="match status" value="2"/>
</dbReference>
<evidence type="ECO:0000313" key="3">
    <source>
        <dbReference type="Proteomes" id="UP000515152"/>
    </source>
</evidence>
<dbReference type="InterPro" id="IPR003599">
    <property type="entry name" value="Ig_sub"/>
</dbReference>
<dbReference type="SMART" id="SM00408">
    <property type="entry name" value="IGc2"/>
    <property type="match status" value="3"/>
</dbReference>
<dbReference type="Pfam" id="PF13895">
    <property type="entry name" value="Ig_2"/>
    <property type="match status" value="2"/>
</dbReference>
<dbReference type="InterPro" id="IPR013783">
    <property type="entry name" value="Ig-like_fold"/>
</dbReference>
<accession>A0A6P8EQX4</accession>
<keyword evidence="1" id="KW-0472">Membrane</keyword>
<gene>
    <name evidence="4" type="primary">LOC116219383</name>
</gene>
<dbReference type="GeneID" id="116219383"/>
<dbReference type="InterPro" id="IPR003598">
    <property type="entry name" value="Ig_sub2"/>
</dbReference>
<dbReference type="SMART" id="SM00409">
    <property type="entry name" value="IG"/>
    <property type="match status" value="3"/>
</dbReference>
<dbReference type="Proteomes" id="UP000515152">
    <property type="component" value="Chromosome 24"/>
</dbReference>
<dbReference type="OrthoDB" id="10039395at2759"/>
<reference evidence="4" key="1">
    <citation type="submission" date="2025-08" db="UniProtKB">
        <authorList>
            <consortium name="RefSeq"/>
        </authorList>
    </citation>
    <scope>IDENTIFICATION</scope>
</reference>
<feature type="domain" description="Ig-like" evidence="2">
    <location>
        <begin position="203"/>
        <end position="287"/>
    </location>
</feature>
<dbReference type="Gene3D" id="2.60.40.10">
    <property type="entry name" value="Immunoglobulins"/>
    <property type="match status" value="3"/>
</dbReference>
<protein>
    <submittedName>
        <fullName evidence="4">B-cell receptor CD22-like</fullName>
    </submittedName>
</protein>
<evidence type="ECO:0000313" key="4">
    <source>
        <dbReference type="RefSeq" id="XP_031418548.1"/>
    </source>
</evidence>
<dbReference type="PANTHER" id="PTHR46013:SF4">
    <property type="entry name" value="B-CELL RECEPTOR CD22-RELATED"/>
    <property type="match status" value="1"/>
</dbReference>
<keyword evidence="1" id="KW-0812">Transmembrane</keyword>
<dbReference type="AlphaFoldDB" id="A0A6P8EQX4"/>
<keyword evidence="3" id="KW-1185">Reference proteome</keyword>
<dbReference type="RefSeq" id="XP_031418548.1">
    <property type="nucleotide sequence ID" value="XM_031562688.2"/>
</dbReference>
<dbReference type="SUPFAM" id="SSF48726">
    <property type="entry name" value="Immunoglobulin"/>
    <property type="match status" value="3"/>
</dbReference>
<feature type="domain" description="Ig-like" evidence="2">
    <location>
        <begin position="112"/>
        <end position="194"/>
    </location>
</feature>
<sequence>MQKPVKWRRTKPKQKAWAVYTLSALQVKIRPTTVTEGQSVTLTCTTSTCSLSSPSYIWYKNSLPVSTKLTPGNNTLFFSAVHIADAGRYVCAVEGHEDHLSRAVTLSVRYAPRNTSISVTPPGGDILEGSSVTLTCGSDANPLVHNYTWYRRTGDETLQIGSGQNYSFARIHSKCSGHYYCLAKNDVGSDQSLSLLVDVKYAPRNITALPSPSVTIMEGASVTLTCNSDANPPVHNYTWYKKYSSTESSLIVSGQKYSISHARPVHRGWYYCKAENKVGATASTTLHVHVHKPPLWGSIGALLAPILILMAGTVAVCLSVCWRNTETIAAEDDSMTHSEKEDSGPIYCNISAMPTAPGNASGADAGDGDDVQYATVRFTHSTTQDGTPQGCASEDDVEYATVNFSVLTTTDARSEEESVIYSNQQNAYK</sequence>
<dbReference type="Pfam" id="PF13927">
    <property type="entry name" value="Ig_3"/>
    <property type="match status" value="1"/>
</dbReference>
<feature type="domain" description="Ig-like" evidence="2">
    <location>
        <begin position="12"/>
        <end position="107"/>
    </location>
</feature>
<dbReference type="InterPro" id="IPR007110">
    <property type="entry name" value="Ig-like_dom"/>
</dbReference>
<evidence type="ECO:0000256" key="1">
    <source>
        <dbReference type="SAM" id="Phobius"/>
    </source>
</evidence>
<organism evidence="3 4">
    <name type="scientific">Clupea harengus</name>
    <name type="common">Atlantic herring</name>
    <dbReference type="NCBI Taxonomy" id="7950"/>
    <lineage>
        <taxon>Eukaryota</taxon>
        <taxon>Metazoa</taxon>
        <taxon>Chordata</taxon>
        <taxon>Craniata</taxon>
        <taxon>Vertebrata</taxon>
        <taxon>Euteleostomi</taxon>
        <taxon>Actinopterygii</taxon>
        <taxon>Neopterygii</taxon>
        <taxon>Teleostei</taxon>
        <taxon>Clupei</taxon>
        <taxon>Clupeiformes</taxon>
        <taxon>Clupeoidei</taxon>
        <taxon>Clupeidae</taxon>
        <taxon>Clupea</taxon>
    </lineage>
</organism>
<evidence type="ECO:0000259" key="2">
    <source>
        <dbReference type="PROSITE" id="PS50835"/>
    </source>
</evidence>
<dbReference type="KEGG" id="char:116219383"/>
<dbReference type="InterPro" id="IPR036179">
    <property type="entry name" value="Ig-like_dom_sf"/>
</dbReference>
<dbReference type="PROSITE" id="PS50835">
    <property type="entry name" value="IG_LIKE"/>
    <property type="match status" value="3"/>
</dbReference>
<feature type="transmembrane region" description="Helical" evidence="1">
    <location>
        <begin position="295"/>
        <end position="318"/>
    </location>
</feature>
<keyword evidence="1" id="KW-1133">Transmembrane helix</keyword>
<proteinExistence type="predicted"/>